<protein>
    <submittedName>
        <fullName evidence="1">Uncharacterized protein</fullName>
    </submittedName>
</protein>
<organism evidence="1 2">
    <name type="scientific">Acholeplasma oculi</name>
    <dbReference type="NCBI Taxonomy" id="35623"/>
    <lineage>
        <taxon>Bacteria</taxon>
        <taxon>Bacillati</taxon>
        <taxon>Mycoplasmatota</taxon>
        <taxon>Mollicutes</taxon>
        <taxon>Acholeplasmatales</taxon>
        <taxon>Acholeplasmataceae</taxon>
        <taxon>Acholeplasma</taxon>
    </lineage>
</organism>
<dbReference type="RefSeq" id="WP_045748919.1">
    <property type="nucleotide sequence ID" value="NZ_UFRU01000001.1"/>
</dbReference>
<proteinExistence type="predicted"/>
<dbReference type="AlphaFoldDB" id="A0A061A8Z8"/>
<dbReference type="KEGG" id="aoc:Aocu_02870"/>
<keyword evidence="2" id="KW-1185">Reference proteome</keyword>
<evidence type="ECO:0000313" key="2">
    <source>
        <dbReference type="Proteomes" id="UP000032434"/>
    </source>
</evidence>
<dbReference type="Proteomes" id="UP000032434">
    <property type="component" value="Chromosome 1"/>
</dbReference>
<reference evidence="2" key="1">
    <citation type="submission" date="2014-05" db="EMBL/GenBank/DDBJ databases">
        <authorList>
            <person name="Kube M."/>
        </authorList>
    </citation>
    <scope>NUCLEOTIDE SEQUENCE [LARGE SCALE GENOMIC DNA]</scope>
</reference>
<dbReference type="PATRIC" id="fig|35623.3.peg.287"/>
<gene>
    <name evidence="1" type="ORF">Aocu_02870</name>
</gene>
<dbReference type="STRING" id="35623.Aocu_02870"/>
<sequence length="121" mass="14643">MNENIFETINFYCQNEMNRLKQNDLYVSLSKKVETLGFKLFCDFGKEKDSTKSNNLYISISILNKKNELIEIWDEGFLTIATILVFIDRKERIKFFSWKDKEFLEDIYWIINQLDNYQKKV</sequence>
<dbReference type="InParanoid" id="A0A061A8Z8"/>
<name>A0A061A8Z8_9MOLU</name>
<dbReference type="HOGENOM" id="CLU_2033002_0_0_14"/>
<dbReference type="EMBL" id="LK028559">
    <property type="protein sequence ID" value="CDR30360.1"/>
    <property type="molecule type" value="Genomic_DNA"/>
</dbReference>
<evidence type="ECO:0000313" key="1">
    <source>
        <dbReference type="EMBL" id="CDR30360.1"/>
    </source>
</evidence>
<accession>A0A061A8Z8</accession>